<evidence type="ECO:0000313" key="2">
    <source>
        <dbReference type="Proteomes" id="UP000016932"/>
    </source>
</evidence>
<organism evidence="1 2">
    <name type="scientific">Pseudocercospora fijiensis (strain CIRAD86)</name>
    <name type="common">Black leaf streak disease fungus</name>
    <name type="synonym">Mycosphaerella fijiensis</name>
    <dbReference type="NCBI Taxonomy" id="383855"/>
    <lineage>
        <taxon>Eukaryota</taxon>
        <taxon>Fungi</taxon>
        <taxon>Dikarya</taxon>
        <taxon>Ascomycota</taxon>
        <taxon>Pezizomycotina</taxon>
        <taxon>Dothideomycetes</taxon>
        <taxon>Dothideomycetidae</taxon>
        <taxon>Mycosphaerellales</taxon>
        <taxon>Mycosphaerellaceae</taxon>
        <taxon>Pseudocercospora</taxon>
    </lineage>
</organism>
<dbReference type="EMBL" id="KB446560">
    <property type="protein sequence ID" value="EME81028.1"/>
    <property type="molecule type" value="Genomic_DNA"/>
</dbReference>
<dbReference type="GeneID" id="19334664"/>
<gene>
    <name evidence="1" type="ORF">MYCFIDRAFT_183218</name>
</gene>
<sequence>MLMPSCCSLHLRPHKTTIHQHHCTFGVRQISLLNHDAAAVTTAGPIFTDYFQREWYDVEHMDF</sequence>
<dbReference type="HOGENOM" id="CLU_2886812_0_0_1"/>
<protein>
    <submittedName>
        <fullName evidence="1">Uncharacterized protein</fullName>
    </submittedName>
</protein>
<dbReference type="RefSeq" id="XP_007928341.1">
    <property type="nucleotide sequence ID" value="XM_007930150.1"/>
</dbReference>
<evidence type="ECO:0000313" key="1">
    <source>
        <dbReference type="EMBL" id="EME81028.1"/>
    </source>
</evidence>
<reference evidence="1 2" key="1">
    <citation type="journal article" date="2012" name="PLoS Pathog.">
        <title>Diverse lifestyles and strategies of plant pathogenesis encoded in the genomes of eighteen Dothideomycetes fungi.</title>
        <authorList>
            <person name="Ohm R.A."/>
            <person name="Feau N."/>
            <person name="Henrissat B."/>
            <person name="Schoch C.L."/>
            <person name="Horwitz B.A."/>
            <person name="Barry K.W."/>
            <person name="Condon B.J."/>
            <person name="Copeland A.C."/>
            <person name="Dhillon B."/>
            <person name="Glaser F."/>
            <person name="Hesse C.N."/>
            <person name="Kosti I."/>
            <person name="LaButti K."/>
            <person name="Lindquist E.A."/>
            <person name="Lucas S."/>
            <person name="Salamov A.A."/>
            <person name="Bradshaw R.E."/>
            <person name="Ciuffetti L."/>
            <person name="Hamelin R.C."/>
            <person name="Kema G.H.J."/>
            <person name="Lawrence C."/>
            <person name="Scott J.A."/>
            <person name="Spatafora J.W."/>
            <person name="Turgeon B.G."/>
            <person name="de Wit P.J.G.M."/>
            <person name="Zhong S."/>
            <person name="Goodwin S.B."/>
            <person name="Grigoriev I.V."/>
        </authorList>
    </citation>
    <scope>NUCLEOTIDE SEQUENCE [LARGE SCALE GENOMIC DNA]</scope>
    <source>
        <strain evidence="1 2">CIRAD86</strain>
    </source>
</reference>
<dbReference type="AlphaFoldDB" id="M3AV39"/>
<proteinExistence type="predicted"/>
<name>M3AV39_PSEFD</name>
<keyword evidence="2" id="KW-1185">Reference proteome</keyword>
<dbReference type="Proteomes" id="UP000016932">
    <property type="component" value="Unassembled WGS sequence"/>
</dbReference>
<dbReference type="KEGG" id="pfj:MYCFIDRAFT_183218"/>
<dbReference type="VEuPathDB" id="FungiDB:MYCFIDRAFT_183218"/>
<accession>M3AV39</accession>